<dbReference type="AlphaFoldDB" id="A0A1E5P3Z8"/>
<name>A0A1E5P3Z8_9ACTN</name>
<evidence type="ECO:0000313" key="2">
    <source>
        <dbReference type="Proteomes" id="UP000095759"/>
    </source>
</evidence>
<gene>
    <name evidence="1" type="ORF">AS594_07010</name>
</gene>
<reference evidence="1 2" key="1">
    <citation type="submission" date="2016-08" db="EMBL/GenBank/DDBJ databases">
        <title>Complete genome sequence of Streptomyces agglomeratus strain 6-3-2, a novel anti-MRSA actinomycete isolated from Wuli of Tebit, China.</title>
        <authorList>
            <person name="Chen X."/>
        </authorList>
    </citation>
    <scope>NUCLEOTIDE SEQUENCE [LARGE SCALE GENOMIC DNA]</scope>
    <source>
        <strain evidence="1 2">6-3-2</strain>
    </source>
</reference>
<organism evidence="1 2">
    <name type="scientific">Streptomyces agglomeratus</name>
    <dbReference type="NCBI Taxonomy" id="285458"/>
    <lineage>
        <taxon>Bacteria</taxon>
        <taxon>Bacillati</taxon>
        <taxon>Actinomycetota</taxon>
        <taxon>Actinomycetes</taxon>
        <taxon>Kitasatosporales</taxon>
        <taxon>Streptomycetaceae</taxon>
        <taxon>Streptomyces</taxon>
    </lineage>
</organism>
<dbReference type="Proteomes" id="UP000095759">
    <property type="component" value="Unassembled WGS sequence"/>
</dbReference>
<evidence type="ECO:0000313" key="1">
    <source>
        <dbReference type="EMBL" id="OEJ24271.1"/>
    </source>
</evidence>
<comment type="caution">
    <text evidence="1">The sequence shown here is derived from an EMBL/GenBank/DDBJ whole genome shotgun (WGS) entry which is preliminary data.</text>
</comment>
<protein>
    <submittedName>
        <fullName evidence="1">Uncharacterized protein</fullName>
    </submittedName>
</protein>
<dbReference type="EMBL" id="MEHJ01000001">
    <property type="protein sequence ID" value="OEJ24271.1"/>
    <property type="molecule type" value="Genomic_DNA"/>
</dbReference>
<keyword evidence="2" id="KW-1185">Reference proteome</keyword>
<sequence>MFGFTDPVIRFTNPVIRECTWRDHVVSPEIYQADLRYAAQLENRMYQWDGMDREGRPMVVVWTAGKRAGALFSAYEFTERGEQS</sequence>
<proteinExistence type="predicted"/>
<accession>A0A1E5P3Z8</accession>